<evidence type="ECO:0000313" key="1">
    <source>
        <dbReference type="EMBL" id="EFV01366.1"/>
    </source>
</evidence>
<dbReference type="HOGENOM" id="CLU_2882469_0_0_9"/>
<reference evidence="1 2" key="1">
    <citation type="submission" date="2010-12" db="EMBL/GenBank/DDBJ databases">
        <authorList>
            <person name="Muzny D."/>
            <person name="Qin X."/>
            <person name="Deng J."/>
            <person name="Jiang H."/>
            <person name="Liu Y."/>
            <person name="Qu J."/>
            <person name="Song X.-Z."/>
            <person name="Zhang L."/>
            <person name="Thornton R."/>
            <person name="Coyle M."/>
            <person name="Francisco L."/>
            <person name="Jackson L."/>
            <person name="Javaid M."/>
            <person name="Korchina V."/>
            <person name="Kovar C."/>
            <person name="Mata R."/>
            <person name="Mathew T."/>
            <person name="Ngo R."/>
            <person name="Nguyen L."/>
            <person name="Nguyen N."/>
            <person name="Okwuonu G."/>
            <person name="Ongeri F."/>
            <person name="Pham C."/>
            <person name="Simmons D."/>
            <person name="Wilczek-Boney K."/>
            <person name="Hale W."/>
            <person name="Jakkamsetti A."/>
            <person name="Pham P."/>
            <person name="Ruth R."/>
            <person name="San Lucas F."/>
            <person name="Warren J."/>
            <person name="Zhang J."/>
            <person name="Zhao Z."/>
            <person name="Zhou C."/>
            <person name="Zhu D."/>
            <person name="Lee S."/>
            <person name="Bess C."/>
            <person name="Blankenburg K."/>
            <person name="Forbes L."/>
            <person name="Fu Q."/>
            <person name="Gubbala S."/>
            <person name="Hirani K."/>
            <person name="Jayaseelan J.C."/>
            <person name="Lara F."/>
            <person name="Munidasa M."/>
            <person name="Palculict T."/>
            <person name="Patil S."/>
            <person name="Pu L.-L."/>
            <person name="Saada N."/>
            <person name="Tang L."/>
            <person name="Weissenberger G."/>
            <person name="Zhu Y."/>
            <person name="Hemphill L."/>
            <person name="Shang Y."/>
            <person name="Youmans B."/>
            <person name="Ayvaz T."/>
            <person name="Ross M."/>
            <person name="Santibanez J."/>
            <person name="Aqrawi P."/>
            <person name="Gross S."/>
            <person name="Joshi V."/>
            <person name="Fowler G."/>
            <person name="Nazareth L."/>
            <person name="Reid J."/>
            <person name="Worley K."/>
            <person name="Petrosino J."/>
            <person name="Highlander S."/>
            <person name="Gibbs R."/>
        </authorList>
    </citation>
    <scope>NUCLEOTIDE SEQUENCE [LARGE SCALE GENOMIC DNA]</scope>
    <source>
        <strain evidence="1 2">ATCC 23263</strain>
    </source>
</reference>
<organism evidence="1 2">
    <name type="scientific">Pseudoramibacter alactolyticus ATCC 23263</name>
    <dbReference type="NCBI Taxonomy" id="887929"/>
    <lineage>
        <taxon>Bacteria</taxon>
        <taxon>Bacillati</taxon>
        <taxon>Bacillota</taxon>
        <taxon>Clostridia</taxon>
        <taxon>Eubacteriales</taxon>
        <taxon>Eubacteriaceae</taxon>
        <taxon>Pseudoramibacter</taxon>
    </lineage>
</organism>
<sequence>MVLMIRWLLRRIIETFDLYIVQSNAAYKDGTNRHIGRRLGWNDSEREISKFLEKGKNYGILNF</sequence>
<dbReference type="STRING" id="887929.HMP0721_1529"/>
<proteinExistence type="predicted"/>
<dbReference type="EMBL" id="AEQN01000021">
    <property type="protein sequence ID" value="EFV01366.1"/>
    <property type="molecule type" value="Genomic_DNA"/>
</dbReference>
<comment type="caution">
    <text evidence="1">The sequence shown here is derived from an EMBL/GenBank/DDBJ whole genome shotgun (WGS) entry which is preliminary data.</text>
</comment>
<evidence type="ECO:0000313" key="2">
    <source>
        <dbReference type="Proteomes" id="UP000004754"/>
    </source>
</evidence>
<accession>E6MHP4</accession>
<gene>
    <name evidence="1" type="ORF">HMP0721_1529</name>
</gene>
<keyword evidence="2" id="KW-1185">Reference proteome</keyword>
<name>E6MHP4_9FIRM</name>
<dbReference type="AlphaFoldDB" id="E6MHP4"/>
<dbReference type="Proteomes" id="UP000004754">
    <property type="component" value="Unassembled WGS sequence"/>
</dbReference>
<protein>
    <submittedName>
        <fullName evidence="1">Uncharacterized protein</fullName>
    </submittedName>
</protein>